<evidence type="ECO:0000256" key="4">
    <source>
        <dbReference type="PROSITE-ProRule" id="PRU00433"/>
    </source>
</evidence>
<dbReference type="Pfam" id="PF07635">
    <property type="entry name" value="PSCyt1"/>
    <property type="match status" value="1"/>
</dbReference>
<feature type="domain" description="Cytochrome c" evidence="6">
    <location>
        <begin position="24"/>
        <end position="127"/>
    </location>
</feature>
<comment type="caution">
    <text evidence="7">The sequence shown here is derived from an EMBL/GenBank/DDBJ whole genome shotgun (WGS) entry which is preliminary data.</text>
</comment>
<accession>A0A5R8K759</accession>
<dbReference type="RefSeq" id="WP_138088913.1">
    <property type="nucleotide sequence ID" value="NZ_VAUV01000031.1"/>
</dbReference>
<keyword evidence="3 4" id="KW-0408">Iron</keyword>
<feature type="chain" id="PRO_5024453683" evidence="5">
    <location>
        <begin position="25"/>
        <end position="951"/>
    </location>
</feature>
<dbReference type="SUPFAM" id="SSF46626">
    <property type="entry name" value="Cytochrome c"/>
    <property type="match status" value="1"/>
</dbReference>
<dbReference type="Pfam" id="PF07583">
    <property type="entry name" value="PSCyt2"/>
    <property type="match status" value="1"/>
</dbReference>
<evidence type="ECO:0000256" key="3">
    <source>
        <dbReference type="ARBA" id="ARBA00023004"/>
    </source>
</evidence>
<evidence type="ECO:0000256" key="2">
    <source>
        <dbReference type="ARBA" id="ARBA00022723"/>
    </source>
</evidence>
<name>A0A5R8K759_9BACT</name>
<dbReference type="GO" id="GO:0020037">
    <property type="term" value="F:heme binding"/>
    <property type="evidence" value="ECO:0007669"/>
    <property type="project" value="InterPro"/>
</dbReference>
<dbReference type="PROSITE" id="PS51007">
    <property type="entry name" value="CYTC"/>
    <property type="match status" value="1"/>
</dbReference>
<organism evidence="7 8">
    <name type="scientific">Phragmitibacter flavus</name>
    <dbReference type="NCBI Taxonomy" id="2576071"/>
    <lineage>
        <taxon>Bacteria</taxon>
        <taxon>Pseudomonadati</taxon>
        <taxon>Verrucomicrobiota</taxon>
        <taxon>Verrucomicrobiia</taxon>
        <taxon>Verrucomicrobiales</taxon>
        <taxon>Verrucomicrobiaceae</taxon>
        <taxon>Phragmitibacter</taxon>
    </lineage>
</organism>
<dbReference type="InterPro" id="IPR036909">
    <property type="entry name" value="Cyt_c-like_dom_sf"/>
</dbReference>
<dbReference type="InterPro" id="IPR022655">
    <property type="entry name" value="DUF1553"/>
</dbReference>
<dbReference type="AlphaFoldDB" id="A0A5R8K759"/>
<dbReference type="GO" id="GO:0046872">
    <property type="term" value="F:metal ion binding"/>
    <property type="evidence" value="ECO:0007669"/>
    <property type="project" value="UniProtKB-KW"/>
</dbReference>
<keyword evidence="8" id="KW-1185">Reference proteome</keyword>
<feature type="signal peptide" evidence="5">
    <location>
        <begin position="1"/>
        <end position="24"/>
    </location>
</feature>
<dbReference type="Proteomes" id="UP000306196">
    <property type="component" value="Unassembled WGS sequence"/>
</dbReference>
<gene>
    <name evidence="7" type="ORF">FEM03_23895</name>
</gene>
<dbReference type="InterPro" id="IPR009056">
    <property type="entry name" value="Cyt_c-like_dom"/>
</dbReference>
<dbReference type="OrthoDB" id="175422at2"/>
<proteinExistence type="predicted"/>
<dbReference type="Pfam" id="PF07587">
    <property type="entry name" value="PSD1"/>
    <property type="match status" value="1"/>
</dbReference>
<evidence type="ECO:0000259" key="6">
    <source>
        <dbReference type="PROSITE" id="PS51007"/>
    </source>
</evidence>
<dbReference type="PANTHER" id="PTHR35889:SF3">
    <property type="entry name" value="F-BOX DOMAIN-CONTAINING PROTEIN"/>
    <property type="match status" value="1"/>
</dbReference>
<dbReference type="EMBL" id="VAUV01000031">
    <property type="protein sequence ID" value="TLD68203.1"/>
    <property type="molecule type" value="Genomic_DNA"/>
</dbReference>
<dbReference type="PANTHER" id="PTHR35889">
    <property type="entry name" value="CYCLOINULO-OLIGOSACCHARIDE FRUCTANOTRANSFERASE-RELATED"/>
    <property type="match status" value="1"/>
</dbReference>
<keyword evidence="5" id="KW-0732">Signal</keyword>
<evidence type="ECO:0000256" key="1">
    <source>
        <dbReference type="ARBA" id="ARBA00022617"/>
    </source>
</evidence>
<sequence length="951" mass="107270">MKKRIRQAALPFLCLLTLQIPLPAASPDAEQLFVRRIKPLFSEKCLACHGNEPEKIKGGFDMRSREAILKGGDSDQPGLITGNPEESPLYLASTRRHDDWEAMPPKEADQLYAEQLQWIKDWIAGGAPWPDDERVQLIARTHEAEWAKEDGTPIKTSGGLSPEWTNRKYQPADLWAYQPVIKPHTQSTGPAAIDELIALHFPPSLQPSPAADPHTFIRRATFDLTGLPPTPEEVKTFTAAHALDANAAILALIDRLLDSPHYGERLAQHWLDVVRYADSSGFANDYERGNAWRYRDYVVRAFNDDKPYRQFIQEQIAGDELASEPSQISNRKSEMLIATGFLRMGPWELTGMEVPKIARQRFLDDVTNSVGETFLAHSLQCARCHDHKFDPVPTIDYYSIQAVFATTQIAERDSAFLPTENTANFDERRYLQLKREEHQQTLTALDKVQLQNAQTWFQQHAKDPAAWNAAVEQTTRKRRDSSDLFTVTRHTLLKQGIAEDSFPPKLVGFTPEQFGMERAARKGLERLRWEMDRYEPYALAVYNGRTPEMKSVYAPLRPPANPLQSGELEQTSILTGGDPFSPDQSVKPGVLSVVDPTKKHRIPDSIAGRRKAFAAWIADDQNPLTSRAIVNRIWLWHFDQPIAGNPNNFGGTGKKPTHPELLDWLAATFVEQGGSFKKLHRLIMTSAAYQRSSQSPKSTLAREDLEKHYATFKPRRLSAEELRDTMLATSGELNPPLGGIPNRPEINLEAAMQPRQVMGTFASAWVPNPQPAQRHRRSLYALKLRGLSDPMLEVFNLPGPDFSCERRETSTVTPQVFALFNSQNSHARALALAHRVLIKEGHDHETAIQRCFTLIYQRPSKSSELTACLAHWRAMQTIQSTATFTPMKPPLEVRHSAVEENTGEKFTLIEKLHANADFIPDLQPSDCDARTRALADVCLVLLNTNEFAYVY</sequence>
<dbReference type="InterPro" id="IPR011444">
    <property type="entry name" value="DUF1549"/>
</dbReference>
<evidence type="ECO:0000313" key="8">
    <source>
        <dbReference type="Proteomes" id="UP000306196"/>
    </source>
</evidence>
<protein>
    <submittedName>
        <fullName evidence="7">DUF1549 domain-containing protein</fullName>
    </submittedName>
</protein>
<dbReference type="GO" id="GO:0009055">
    <property type="term" value="F:electron transfer activity"/>
    <property type="evidence" value="ECO:0007669"/>
    <property type="project" value="InterPro"/>
</dbReference>
<keyword evidence="2 4" id="KW-0479">Metal-binding</keyword>
<dbReference type="InterPro" id="IPR011429">
    <property type="entry name" value="Cyt_c_Planctomycete-type"/>
</dbReference>
<evidence type="ECO:0000256" key="5">
    <source>
        <dbReference type="SAM" id="SignalP"/>
    </source>
</evidence>
<reference evidence="7 8" key="1">
    <citation type="submission" date="2019-05" db="EMBL/GenBank/DDBJ databases">
        <title>Verrucobacter flavum gen. nov., sp. nov. a new member of the family Verrucomicrobiaceae.</title>
        <authorList>
            <person name="Szuroczki S."/>
            <person name="Abbaszade G."/>
            <person name="Szabo A."/>
            <person name="Felfoldi T."/>
            <person name="Schumann P."/>
            <person name="Boka K."/>
            <person name="Keki Z."/>
            <person name="Toumi M."/>
            <person name="Toth E."/>
        </authorList>
    </citation>
    <scope>NUCLEOTIDE SEQUENCE [LARGE SCALE GENOMIC DNA]</scope>
    <source>
        <strain evidence="7 8">MG-N-17</strain>
    </source>
</reference>
<evidence type="ECO:0000313" key="7">
    <source>
        <dbReference type="EMBL" id="TLD68203.1"/>
    </source>
</evidence>
<keyword evidence="1 4" id="KW-0349">Heme</keyword>